<gene>
    <name evidence="6" type="ORF">ACFOZ4_12230</name>
</gene>
<proteinExistence type="inferred from homology"/>
<evidence type="ECO:0000256" key="1">
    <source>
        <dbReference type="ARBA" id="ARBA00006534"/>
    </source>
</evidence>
<keyword evidence="2" id="KW-0645">Protease</keyword>
<accession>A0ABV8LK62</accession>
<dbReference type="Pfam" id="PF03575">
    <property type="entry name" value="Peptidase_S51"/>
    <property type="match status" value="1"/>
</dbReference>
<dbReference type="InterPro" id="IPR005320">
    <property type="entry name" value="Peptidase_S51"/>
</dbReference>
<comment type="caution">
    <text evidence="6">The sequence shown here is derived from an EMBL/GenBank/DDBJ whole genome shotgun (WGS) entry which is preliminary data.</text>
</comment>
<keyword evidence="3" id="KW-0378">Hydrolase</keyword>
<dbReference type="RefSeq" id="WP_253754843.1">
    <property type="nucleotide sequence ID" value="NZ_JAMZDZ010000001.1"/>
</dbReference>
<dbReference type="PANTHER" id="PTHR36175:SF1">
    <property type="entry name" value="CYANOPHYCINASE"/>
    <property type="match status" value="1"/>
</dbReference>
<evidence type="ECO:0000256" key="2">
    <source>
        <dbReference type="ARBA" id="ARBA00022670"/>
    </source>
</evidence>
<feature type="region of interest" description="Disordered" evidence="5">
    <location>
        <begin position="187"/>
        <end position="206"/>
    </location>
</feature>
<dbReference type="InterPro" id="IPR029062">
    <property type="entry name" value="Class_I_gatase-like"/>
</dbReference>
<dbReference type="PANTHER" id="PTHR36175">
    <property type="entry name" value="CYANOPHYCINASE"/>
    <property type="match status" value="1"/>
</dbReference>
<dbReference type="EMBL" id="JBHSAY010000006">
    <property type="protein sequence ID" value="MFC4131372.1"/>
    <property type="molecule type" value="Genomic_DNA"/>
</dbReference>
<reference evidence="7" key="1">
    <citation type="journal article" date="2019" name="Int. J. Syst. Evol. Microbiol.">
        <title>The Global Catalogue of Microorganisms (GCM) 10K type strain sequencing project: providing services to taxonomists for standard genome sequencing and annotation.</title>
        <authorList>
            <consortium name="The Broad Institute Genomics Platform"/>
            <consortium name="The Broad Institute Genome Sequencing Center for Infectious Disease"/>
            <person name="Wu L."/>
            <person name="Ma J."/>
        </authorList>
    </citation>
    <scope>NUCLEOTIDE SEQUENCE [LARGE SCALE GENOMIC DNA]</scope>
    <source>
        <strain evidence="7">CGMCC 4.7289</strain>
    </source>
</reference>
<evidence type="ECO:0000256" key="3">
    <source>
        <dbReference type="ARBA" id="ARBA00022801"/>
    </source>
</evidence>
<evidence type="ECO:0000256" key="4">
    <source>
        <dbReference type="ARBA" id="ARBA00022825"/>
    </source>
</evidence>
<evidence type="ECO:0000313" key="7">
    <source>
        <dbReference type="Proteomes" id="UP001595816"/>
    </source>
</evidence>
<organism evidence="6 7">
    <name type="scientific">Hamadaea flava</name>
    <dbReference type="NCBI Taxonomy" id="1742688"/>
    <lineage>
        <taxon>Bacteria</taxon>
        <taxon>Bacillati</taxon>
        <taxon>Actinomycetota</taxon>
        <taxon>Actinomycetes</taxon>
        <taxon>Micromonosporales</taxon>
        <taxon>Micromonosporaceae</taxon>
        <taxon>Hamadaea</taxon>
    </lineage>
</organism>
<keyword evidence="4" id="KW-0720">Serine protease</keyword>
<dbReference type="SUPFAM" id="SSF52317">
    <property type="entry name" value="Class I glutamine amidotransferase-like"/>
    <property type="match status" value="1"/>
</dbReference>
<name>A0ABV8LK62_9ACTN</name>
<keyword evidence="7" id="KW-1185">Reference proteome</keyword>
<comment type="similarity">
    <text evidence="1">Belongs to the peptidase S51 family.</text>
</comment>
<evidence type="ECO:0000256" key="5">
    <source>
        <dbReference type="SAM" id="MobiDB-lite"/>
    </source>
</evidence>
<dbReference type="Proteomes" id="UP001595816">
    <property type="component" value="Unassembled WGS sequence"/>
</dbReference>
<sequence length="246" mass="26555">MAGPIALVGSGEYTDAMFDVDKHLLDGRPRRYVQIPTAAAPEGDGSLNRWISLGQRHAEKLDAQPVPLVVRTRQDAEDPAFVEELTRETPGLIYFSGGNPLYLTETFRDTKLWAAIVTLWENGAALAGCSAGAMAFGGWVPDIRHPTKAGAPGLGLVPGLRVLPHFDKFLGRMPNLMLRPLLRPREGMRTPGSLSGEPPEVRSVGIDEDTALVGDGREWTVWGRSQAWLLDGGHREGIASGSAVTL</sequence>
<evidence type="ECO:0000313" key="6">
    <source>
        <dbReference type="EMBL" id="MFC4131372.1"/>
    </source>
</evidence>
<protein>
    <submittedName>
        <fullName evidence="6">Type 1 glutamine amidotransferase-like domain-containing protein</fullName>
    </submittedName>
</protein>
<dbReference type="Gene3D" id="3.40.50.880">
    <property type="match status" value="1"/>
</dbReference>